<dbReference type="InterPro" id="IPR000383">
    <property type="entry name" value="Xaa-Pro-like_dom"/>
</dbReference>
<dbReference type="InterPro" id="IPR053145">
    <property type="entry name" value="AB_hydrolase_Est10"/>
</dbReference>
<dbReference type="PANTHER" id="PTHR43265:SF1">
    <property type="entry name" value="ESTERASE ESTD"/>
    <property type="match status" value="1"/>
</dbReference>
<sequence length="333" mass="37488">MKKIMIKLLIALISLGVVLTGILLIGNNYQFKEEKVTIKTEKNSLSSVIVTPKEGNIKGTIFFVHGDGAQNATQDGGYYPIMERFAKQGYASVSWNKQGVGKSSGNWLDQSMDDRANEVSEVIDWVKINRPEIANKIGLWGASQAGWVIPKVDNKRNDIDFSILLAPGVNWLSQSEYYTANQAKDAGKTEKEVQQEVKKFRKDSDLIVEKKNYKEYLKSGGTSEMTEDRYQFVKRSMSLDATNDLKNMRSRVHLILGGKDKNVNSKNTEIAYRESIDPANLTVKTINDAEHRMVNPAIVDSEFLMTTTAIFVPKYYLVSEAFLDYSEELVKGE</sequence>
<evidence type="ECO:0000313" key="2">
    <source>
        <dbReference type="EMBL" id="QIL49198.1"/>
    </source>
</evidence>
<reference evidence="2 3" key="1">
    <citation type="submission" date="2020-03" db="EMBL/GenBank/DDBJ databases">
        <title>Vagococcus sp. nov., isolated from beetles.</title>
        <authorList>
            <person name="Hyun D.-W."/>
            <person name="Bae J.-W."/>
        </authorList>
    </citation>
    <scope>NUCLEOTIDE SEQUENCE [LARGE SCALE GENOMIC DNA]</scope>
    <source>
        <strain evidence="2 3">HDW17B</strain>
    </source>
</reference>
<accession>A0A6G8AVV3</accession>
<evidence type="ECO:0000313" key="3">
    <source>
        <dbReference type="Proteomes" id="UP000501747"/>
    </source>
</evidence>
<organism evidence="2 3">
    <name type="scientific">Vagococcus hydrophili</name>
    <dbReference type="NCBI Taxonomy" id="2714947"/>
    <lineage>
        <taxon>Bacteria</taxon>
        <taxon>Bacillati</taxon>
        <taxon>Bacillota</taxon>
        <taxon>Bacilli</taxon>
        <taxon>Lactobacillales</taxon>
        <taxon>Enterococcaceae</taxon>
        <taxon>Vagococcus</taxon>
    </lineage>
</organism>
<dbReference type="GO" id="GO:0052689">
    <property type="term" value="F:carboxylic ester hydrolase activity"/>
    <property type="evidence" value="ECO:0007669"/>
    <property type="project" value="TreeGrafter"/>
</dbReference>
<dbReference type="Gene3D" id="3.40.50.1820">
    <property type="entry name" value="alpha/beta hydrolase"/>
    <property type="match status" value="1"/>
</dbReference>
<dbReference type="KEGG" id="vhy:G7082_12210"/>
<keyword evidence="3" id="KW-1185">Reference proteome</keyword>
<evidence type="ECO:0000259" key="1">
    <source>
        <dbReference type="Pfam" id="PF02129"/>
    </source>
</evidence>
<dbReference type="Pfam" id="PF02129">
    <property type="entry name" value="Peptidase_S15"/>
    <property type="match status" value="1"/>
</dbReference>
<name>A0A6G8AVV3_9ENTE</name>
<dbReference type="Proteomes" id="UP000501747">
    <property type="component" value="Chromosome"/>
</dbReference>
<feature type="domain" description="Xaa-Pro dipeptidyl-peptidase-like" evidence="1">
    <location>
        <begin position="68"/>
        <end position="279"/>
    </location>
</feature>
<keyword evidence="2" id="KW-0378">Hydrolase</keyword>
<dbReference type="EMBL" id="CP049887">
    <property type="protein sequence ID" value="QIL49198.1"/>
    <property type="molecule type" value="Genomic_DNA"/>
</dbReference>
<protein>
    <submittedName>
        <fullName evidence="2">Alpha/beta hydrolase</fullName>
    </submittedName>
</protein>
<dbReference type="RefSeq" id="WP_166035324.1">
    <property type="nucleotide sequence ID" value="NZ_CP049887.1"/>
</dbReference>
<dbReference type="InterPro" id="IPR029058">
    <property type="entry name" value="AB_hydrolase_fold"/>
</dbReference>
<dbReference type="AlphaFoldDB" id="A0A6G8AVV3"/>
<dbReference type="PANTHER" id="PTHR43265">
    <property type="entry name" value="ESTERASE ESTD"/>
    <property type="match status" value="1"/>
</dbReference>
<dbReference type="SUPFAM" id="SSF53474">
    <property type="entry name" value="alpha/beta-Hydrolases"/>
    <property type="match status" value="1"/>
</dbReference>
<proteinExistence type="predicted"/>
<gene>
    <name evidence="2" type="ORF">G7082_12210</name>
</gene>